<comment type="caution">
    <text evidence="1">The sequence shown here is derived from an EMBL/GenBank/DDBJ whole genome shotgun (WGS) entry which is preliminary data.</text>
</comment>
<evidence type="ECO:0000313" key="2">
    <source>
        <dbReference type="Proteomes" id="UP000016491"/>
    </source>
</evidence>
<evidence type="ECO:0000313" key="1">
    <source>
        <dbReference type="EMBL" id="ERI73318.1"/>
    </source>
</evidence>
<proteinExistence type="predicted"/>
<dbReference type="EMBL" id="AWSU01000400">
    <property type="protein sequence ID" value="ERI73318.1"/>
    <property type="molecule type" value="Genomic_DNA"/>
</dbReference>
<organism evidence="1 2">
    <name type="scientific">[Clostridium] symbiosum ATCC 14940</name>
    <dbReference type="NCBI Taxonomy" id="411472"/>
    <lineage>
        <taxon>Bacteria</taxon>
        <taxon>Bacillati</taxon>
        <taxon>Bacillota</taxon>
        <taxon>Clostridia</taxon>
        <taxon>Lachnospirales</taxon>
        <taxon>Lachnospiraceae</taxon>
        <taxon>Otoolea</taxon>
    </lineage>
</organism>
<sequence length="40" mass="4512">MSSTLNGEGPVAATTCFRQSNVKSGDILPVFRHIYPFWKR</sequence>
<reference evidence="1 2" key="1">
    <citation type="submission" date="2013-07" db="EMBL/GenBank/DDBJ databases">
        <authorList>
            <person name="Weinstock G."/>
            <person name="Sodergren E."/>
            <person name="Wylie T."/>
            <person name="Fulton L."/>
            <person name="Fulton R."/>
            <person name="Fronick C."/>
            <person name="O'Laughlin M."/>
            <person name="Godfrey J."/>
            <person name="Miner T."/>
            <person name="Herter B."/>
            <person name="Appelbaum E."/>
            <person name="Cordes M."/>
            <person name="Lek S."/>
            <person name="Wollam A."/>
            <person name="Pepin K.H."/>
            <person name="Palsikar V.B."/>
            <person name="Mitreva M."/>
            <person name="Wilson R.K."/>
        </authorList>
    </citation>
    <scope>NUCLEOTIDE SEQUENCE [LARGE SCALE GENOMIC DNA]</scope>
    <source>
        <strain evidence="1 2">ATCC 14940</strain>
    </source>
</reference>
<dbReference type="Proteomes" id="UP000016491">
    <property type="component" value="Unassembled WGS sequence"/>
</dbReference>
<gene>
    <name evidence="1" type="ORF">CLOSYM_05042</name>
</gene>
<protein>
    <submittedName>
        <fullName evidence="1">Uncharacterized protein</fullName>
    </submittedName>
</protein>
<name>A0ABC9TPP6_CLOSY</name>
<accession>A0ABC9TPP6</accession>
<dbReference type="AlphaFoldDB" id="A0ABC9TPP6"/>